<organism evidence="6 7">
    <name type="scientific">Sodalis praecaptivus</name>
    <dbReference type="NCBI Taxonomy" id="1239307"/>
    <lineage>
        <taxon>Bacteria</taxon>
        <taxon>Pseudomonadati</taxon>
        <taxon>Pseudomonadota</taxon>
        <taxon>Gammaproteobacteria</taxon>
        <taxon>Enterobacterales</taxon>
        <taxon>Bruguierivoracaceae</taxon>
        <taxon>Sodalis</taxon>
    </lineage>
</organism>
<dbReference type="RefSeq" id="WP_025421695.1">
    <property type="nucleotide sequence ID" value="NZ_CP006569.1"/>
</dbReference>
<dbReference type="InterPro" id="IPR037171">
    <property type="entry name" value="NagB/RpiA_transferase-like"/>
</dbReference>
<dbReference type="PROSITE" id="PS00894">
    <property type="entry name" value="HTH_DEOR_1"/>
    <property type="match status" value="1"/>
</dbReference>
<dbReference type="GO" id="GO:0003677">
    <property type="term" value="F:DNA binding"/>
    <property type="evidence" value="ECO:0007669"/>
    <property type="project" value="UniProtKB-KW"/>
</dbReference>
<feature type="domain" description="HTH deoR-type" evidence="5">
    <location>
        <begin position="3"/>
        <end position="58"/>
    </location>
</feature>
<dbReference type="Proteomes" id="UP000019028">
    <property type="component" value="Chromosome"/>
</dbReference>
<dbReference type="KEGG" id="sod:Sant_1501"/>
<reference evidence="6 7" key="1">
    <citation type="journal article" date="2014" name="Genome Biol. Evol.">
        <title>Genome degeneration and adaptation in a nascent stage of symbiosis.</title>
        <authorList>
            <person name="Oakeson K.F."/>
            <person name="Gil R."/>
            <person name="Clayton A.L."/>
            <person name="Dunn D.M."/>
            <person name="von Niederhausern A.C."/>
            <person name="Hamil C."/>
            <person name="Aoyagi A."/>
            <person name="Duval B."/>
            <person name="Baca A."/>
            <person name="Silva F.J."/>
            <person name="Vallier A."/>
            <person name="Jackson D.G."/>
            <person name="Latorre A."/>
            <person name="Weiss R.B."/>
            <person name="Heddi A."/>
            <person name="Moya A."/>
            <person name="Dale C."/>
        </authorList>
    </citation>
    <scope>NUCLEOTIDE SEQUENCE [LARGE SCALE GENOMIC DNA]</scope>
    <source>
        <strain evidence="6 7">HS1</strain>
    </source>
</reference>
<evidence type="ECO:0000256" key="2">
    <source>
        <dbReference type="ARBA" id="ARBA00023015"/>
    </source>
</evidence>
<sequence>MLQETRLHRISALLATLDRVTTGRISEALGISRETARRDIIALEALGVLRRVHGGAVAVKPTSEPPLAVRSAVRAREKRAIARAAARLMQPGQTVFLDAGSTTTMLAEELSAMAGLTIFTNSLDAARKLAAASEQTPGAHQVIVIGGELAPGGHALIGAAAIANIYRYRADFAMLSPVGIDANDGASSYDHQEAEVARAMTQRAARLVILADHGKLGVTSRAVYAPPADIALLITDKAALQQPAYQALSRVLNEAIIAE</sequence>
<keyword evidence="1" id="KW-0678">Repressor</keyword>
<evidence type="ECO:0000313" key="7">
    <source>
        <dbReference type="Proteomes" id="UP000019028"/>
    </source>
</evidence>
<protein>
    <submittedName>
        <fullName evidence="6">Glycerol-3-phosphate regulon repressor</fullName>
    </submittedName>
</protein>
<dbReference type="EMBL" id="CP006569">
    <property type="protein sequence ID" value="AHF76559.1"/>
    <property type="molecule type" value="Genomic_DNA"/>
</dbReference>
<dbReference type="InterPro" id="IPR036390">
    <property type="entry name" value="WH_DNA-bd_sf"/>
</dbReference>
<dbReference type="PANTHER" id="PTHR30363:SF4">
    <property type="entry name" value="GLYCEROL-3-PHOSPHATE REGULON REPRESSOR"/>
    <property type="match status" value="1"/>
</dbReference>
<dbReference type="AlphaFoldDB" id="W0HS08"/>
<dbReference type="SUPFAM" id="SSF100950">
    <property type="entry name" value="NagB/RpiA/CoA transferase-like"/>
    <property type="match status" value="1"/>
</dbReference>
<keyword evidence="4" id="KW-0804">Transcription</keyword>
<dbReference type="InterPro" id="IPR014036">
    <property type="entry name" value="DeoR-like_C"/>
</dbReference>
<evidence type="ECO:0000256" key="1">
    <source>
        <dbReference type="ARBA" id="ARBA00022491"/>
    </source>
</evidence>
<dbReference type="SMART" id="SM00420">
    <property type="entry name" value="HTH_DEOR"/>
    <property type="match status" value="1"/>
</dbReference>
<evidence type="ECO:0000313" key="6">
    <source>
        <dbReference type="EMBL" id="AHF76559.1"/>
    </source>
</evidence>
<dbReference type="GO" id="GO:0003700">
    <property type="term" value="F:DNA-binding transcription factor activity"/>
    <property type="evidence" value="ECO:0007669"/>
    <property type="project" value="InterPro"/>
</dbReference>
<name>W0HS08_9GAMM</name>
<accession>W0HS08</accession>
<evidence type="ECO:0000259" key="5">
    <source>
        <dbReference type="PROSITE" id="PS51000"/>
    </source>
</evidence>
<dbReference type="InterPro" id="IPR050313">
    <property type="entry name" value="Carb_Metab_HTH_regulators"/>
</dbReference>
<dbReference type="InterPro" id="IPR001034">
    <property type="entry name" value="DeoR_HTH"/>
</dbReference>
<evidence type="ECO:0000256" key="4">
    <source>
        <dbReference type="ARBA" id="ARBA00023163"/>
    </source>
</evidence>
<gene>
    <name evidence="6" type="ORF">Sant_1501</name>
</gene>
<dbReference type="InterPro" id="IPR018356">
    <property type="entry name" value="Tscrpt_reg_HTH_DeoR_CS"/>
</dbReference>
<dbReference type="PATRIC" id="fig|1239307.3.peg.1632"/>
<dbReference type="OrthoDB" id="5685843at2"/>
<dbReference type="Pfam" id="PF08220">
    <property type="entry name" value="HTH_DeoR"/>
    <property type="match status" value="1"/>
</dbReference>
<keyword evidence="2" id="KW-0805">Transcription regulation</keyword>
<dbReference type="Gene3D" id="3.40.50.1360">
    <property type="match status" value="1"/>
</dbReference>
<dbReference type="HOGENOM" id="CLU_060699_0_0_6"/>
<dbReference type="Pfam" id="PF00455">
    <property type="entry name" value="DeoRC"/>
    <property type="match status" value="1"/>
</dbReference>
<keyword evidence="7" id="KW-1185">Reference proteome</keyword>
<keyword evidence="3" id="KW-0238">DNA-binding</keyword>
<dbReference type="PRINTS" id="PR00037">
    <property type="entry name" value="HTHLACR"/>
</dbReference>
<proteinExistence type="predicted"/>
<dbReference type="PANTHER" id="PTHR30363">
    <property type="entry name" value="HTH-TYPE TRANSCRIPTIONAL REGULATOR SRLR-RELATED"/>
    <property type="match status" value="1"/>
</dbReference>
<evidence type="ECO:0000256" key="3">
    <source>
        <dbReference type="ARBA" id="ARBA00023125"/>
    </source>
</evidence>
<dbReference type="PROSITE" id="PS51000">
    <property type="entry name" value="HTH_DEOR_2"/>
    <property type="match status" value="1"/>
</dbReference>
<dbReference type="SMART" id="SM01134">
    <property type="entry name" value="DeoRC"/>
    <property type="match status" value="1"/>
</dbReference>
<dbReference type="SUPFAM" id="SSF46785">
    <property type="entry name" value="Winged helix' DNA-binding domain"/>
    <property type="match status" value="1"/>
</dbReference>